<keyword evidence="4 6" id="KW-1133">Transmembrane helix</keyword>
<comment type="subcellular location">
    <subcellularLocation>
        <location evidence="1">Cell membrane</location>
        <topology evidence="1">Multi-pass membrane protein</topology>
    </subcellularLocation>
</comment>
<feature type="transmembrane region" description="Helical" evidence="6">
    <location>
        <begin position="69"/>
        <end position="88"/>
    </location>
</feature>
<evidence type="ECO:0000256" key="1">
    <source>
        <dbReference type="ARBA" id="ARBA00004651"/>
    </source>
</evidence>
<dbReference type="InterPro" id="IPR001123">
    <property type="entry name" value="LeuE-type"/>
</dbReference>
<organism evidence="7 8">
    <name type="scientific">Roseateles subflavus</name>
    <dbReference type="NCBI Taxonomy" id="3053353"/>
    <lineage>
        <taxon>Bacteria</taxon>
        <taxon>Pseudomonadati</taxon>
        <taxon>Pseudomonadota</taxon>
        <taxon>Betaproteobacteria</taxon>
        <taxon>Burkholderiales</taxon>
        <taxon>Sphaerotilaceae</taxon>
        <taxon>Roseateles</taxon>
    </lineage>
</organism>
<feature type="transmembrane region" description="Helical" evidence="6">
    <location>
        <begin position="186"/>
        <end position="204"/>
    </location>
</feature>
<accession>A0ABT7LE50</accession>
<keyword evidence="2" id="KW-1003">Cell membrane</keyword>
<dbReference type="EMBL" id="JASVDS010000001">
    <property type="protein sequence ID" value="MDL5031132.1"/>
    <property type="molecule type" value="Genomic_DNA"/>
</dbReference>
<evidence type="ECO:0000256" key="4">
    <source>
        <dbReference type="ARBA" id="ARBA00022989"/>
    </source>
</evidence>
<name>A0ABT7LE50_9BURK</name>
<feature type="transmembrane region" description="Helical" evidence="6">
    <location>
        <begin position="39"/>
        <end position="62"/>
    </location>
</feature>
<dbReference type="Pfam" id="PF01810">
    <property type="entry name" value="LysE"/>
    <property type="match status" value="1"/>
</dbReference>
<keyword evidence="3 6" id="KW-0812">Transmembrane</keyword>
<dbReference type="PANTHER" id="PTHR30086:SF20">
    <property type="entry name" value="ARGININE EXPORTER PROTEIN ARGO-RELATED"/>
    <property type="match status" value="1"/>
</dbReference>
<protein>
    <submittedName>
        <fullName evidence="7">LysE family translocator</fullName>
    </submittedName>
</protein>
<evidence type="ECO:0000256" key="6">
    <source>
        <dbReference type="SAM" id="Phobius"/>
    </source>
</evidence>
<reference evidence="7 8" key="1">
    <citation type="submission" date="2023-06" db="EMBL/GenBank/DDBJ databases">
        <title>Pelomonas sp. APW6 16S ribosomal RNA gene genome sequencing and assembly.</title>
        <authorList>
            <person name="Woo H."/>
        </authorList>
    </citation>
    <scope>NUCLEOTIDE SEQUENCE [LARGE SCALE GENOMIC DNA]</scope>
    <source>
        <strain evidence="7 8">APW6</strain>
    </source>
</reference>
<evidence type="ECO:0000313" key="8">
    <source>
        <dbReference type="Proteomes" id="UP001238603"/>
    </source>
</evidence>
<dbReference type="RefSeq" id="WP_285981248.1">
    <property type="nucleotide sequence ID" value="NZ_JASVDS010000001.1"/>
</dbReference>
<evidence type="ECO:0000313" key="7">
    <source>
        <dbReference type="EMBL" id="MDL5031132.1"/>
    </source>
</evidence>
<proteinExistence type="predicted"/>
<evidence type="ECO:0000256" key="2">
    <source>
        <dbReference type="ARBA" id="ARBA00022475"/>
    </source>
</evidence>
<dbReference type="PANTHER" id="PTHR30086">
    <property type="entry name" value="ARGININE EXPORTER PROTEIN ARGO"/>
    <property type="match status" value="1"/>
</dbReference>
<comment type="caution">
    <text evidence="7">The sequence shown here is derived from an EMBL/GenBank/DDBJ whole genome shotgun (WGS) entry which is preliminary data.</text>
</comment>
<keyword evidence="8" id="KW-1185">Reference proteome</keyword>
<gene>
    <name evidence="7" type="ORF">QRD43_04360</name>
</gene>
<keyword evidence="5 6" id="KW-0472">Membrane</keyword>
<sequence length="212" mass="21975">MNIELFLAFCLYAVAMSITPGPANFLVLASGARHGPVRSLPMILGIATGLGGMVLVSGLGLFELLGRSPGFLLVLKGVGLLYIAYLAWKLMTAPGSEAPVAQGSGADGQPAAAVSFPSGLALPLFNPKAWIMAFGAVTSYTSPAAGLPQVGLVALTFLVINAPCMLVWAVFGGFMSRLLTSPRRDLAFKLLMGGLLLLSIVPIARELLEAMS</sequence>
<evidence type="ECO:0000256" key="3">
    <source>
        <dbReference type="ARBA" id="ARBA00022692"/>
    </source>
</evidence>
<evidence type="ECO:0000256" key="5">
    <source>
        <dbReference type="ARBA" id="ARBA00023136"/>
    </source>
</evidence>
<feature type="transmembrane region" description="Helical" evidence="6">
    <location>
        <begin position="150"/>
        <end position="174"/>
    </location>
</feature>
<dbReference type="Proteomes" id="UP001238603">
    <property type="component" value="Unassembled WGS sequence"/>
</dbReference>